<evidence type="ECO:0000313" key="8">
    <source>
        <dbReference type="Proteomes" id="UP001060368"/>
    </source>
</evidence>
<evidence type="ECO:0000259" key="6">
    <source>
        <dbReference type="PROSITE" id="PS50885"/>
    </source>
</evidence>
<dbReference type="RefSeq" id="WP_257741661.1">
    <property type="nucleotide sequence ID" value="NZ_CP096115.1"/>
</dbReference>
<name>A0A9E7PM67_9EURY</name>
<feature type="domain" description="Methyl-accepting transducer" evidence="5">
    <location>
        <begin position="523"/>
        <end position="787"/>
    </location>
</feature>
<dbReference type="SUPFAM" id="SSF58104">
    <property type="entry name" value="Methyl-accepting chemotaxis protein (MCP) signaling domain"/>
    <property type="match status" value="1"/>
</dbReference>
<keyword evidence="8" id="KW-1185">Reference proteome</keyword>
<dbReference type="GeneID" id="74307837"/>
<accession>A0A9E7PM67</accession>
<feature type="domain" description="HAMP" evidence="6">
    <location>
        <begin position="271"/>
        <end position="323"/>
    </location>
</feature>
<keyword evidence="4" id="KW-0175">Coiled coil</keyword>
<dbReference type="Pfam" id="PF18947">
    <property type="entry name" value="HAMP_2"/>
    <property type="match status" value="2"/>
</dbReference>
<feature type="coiled-coil region" evidence="4">
    <location>
        <begin position="762"/>
        <end position="806"/>
    </location>
</feature>
<dbReference type="GO" id="GO:0006935">
    <property type="term" value="P:chemotaxis"/>
    <property type="evidence" value="ECO:0007669"/>
    <property type="project" value="InterPro"/>
</dbReference>
<dbReference type="CDD" id="cd11386">
    <property type="entry name" value="MCP_signal"/>
    <property type="match status" value="1"/>
</dbReference>
<evidence type="ECO:0000259" key="5">
    <source>
        <dbReference type="PROSITE" id="PS50111"/>
    </source>
</evidence>
<organism evidence="7 8">
    <name type="scientific">Methanoplanus endosymbiosus</name>
    <dbReference type="NCBI Taxonomy" id="33865"/>
    <lineage>
        <taxon>Archaea</taxon>
        <taxon>Methanobacteriati</taxon>
        <taxon>Methanobacteriota</taxon>
        <taxon>Stenosarchaea group</taxon>
        <taxon>Methanomicrobia</taxon>
        <taxon>Methanomicrobiales</taxon>
        <taxon>Methanomicrobiaceae</taxon>
        <taxon>Methanoplanus</taxon>
    </lineage>
</organism>
<dbReference type="GO" id="GO:0007165">
    <property type="term" value="P:signal transduction"/>
    <property type="evidence" value="ECO:0007669"/>
    <property type="project" value="UniProtKB-KW"/>
</dbReference>
<dbReference type="InterPro" id="IPR000014">
    <property type="entry name" value="PAS"/>
</dbReference>
<dbReference type="GO" id="GO:0016020">
    <property type="term" value="C:membrane"/>
    <property type="evidence" value="ECO:0007669"/>
    <property type="project" value="InterPro"/>
</dbReference>
<dbReference type="SUPFAM" id="SSF55785">
    <property type="entry name" value="PYP-like sensor domain (PAS domain)"/>
    <property type="match status" value="1"/>
</dbReference>
<proteinExistence type="inferred from homology"/>
<dbReference type="InterPro" id="IPR035965">
    <property type="entry name" value="PAS-like_dom_sf"/>
</dbReference>
<dbReference type="NCBIfam" id="TIGR00229">
    <property type="entry name" value="sensory_box"/>
    <property type="match status" value="1"/>
</dbReference>
<evidence type="ECO:0000256" key="4">
    <source>
        <dbReference type="SAM" id="Coils"/>
    </source>
</evidence>
<dbReference type="Pfam" id="PF00015">
    <property type="entry name" value="MCPsignal"/>
    <property type="match status" value="1"/>
</dbReference>
<evidence type="ECO:0000256" key="1">
    <source>
        <dbReference type="ARBA" id="ARBA00023224"/>
    </source>
</evidence>
<keyword evidence="1 3" id="KW-0807">Transducer</keyword>
<reference evidence="7" key="1">
    <citation type="submission" date="2022-04" db="EMBL/GenBank/DDBJ databases">
        <title>Complete genome of Methanoplanus endosymbiosus DSM 3599.</title>
        <authorList>
            <person name="Chen S.-C."/>
            <person name="You Y.-T."/>
            <person name="Zhou Y.-Z."/>
            <person name="Lai M.-C."/>
        </authorList>
    </citation>
    <scope>NUCLEOTIDE SEQUENCE</scope>
    <source>
        <strain evidence="7">DSM 3599</strain>
    </source>
</reference>
<evidence type="ECO:0000256" key="3">
    <source>
        <dbReference type="PROSITE-ProRule" id="PRU00284"/>
    </source>
</evidence>
<evidence type="ECO:0000256" key="2">
    <source>
        <dbReference type="ARBA" id="ARBA00029447"/>
    </source>
</evidence>
<dbReference type="PROSITE" id="PS50111">
    <property type="entry name" value="CHEMOTAXIS_TRANSDUC_2"/>
    <property type="match status" value="1"/>
</dbReference>
<dbReference type="EMBL" id="CP096115">
    <property type="protein sequence ID" value="UUX91509.1"/>
    <property type="molecule type" value="Genomic_DNA"/>
</dbReference>
<dbReference type="KEGG" id="mend:L6E24_09005"/>
<gene>
    <name evidence="7" type="ORF">L6E24_09005</name>
</gene>
<protein>
    <submittedName>
        <fullName evidence="7">Methyl-accepting chemotaxis protein</fullName>
    </submittedName>
</protein>
<dbReference type="Gene3D" id="1.20.120.1530">
    <property type="match status" value="2"/>
</dbReference>
<dbReference type="Gene3D" id="3.30.450.20">
    <property type="entry name" value="PAS domain"/>
    <property type="match status" value="1"/>
</dbReference>
<dbReference type="InterPro" id="IPR003660">
    <property type="entry name" value="HAMP_dom"/>
</dbReference>
<dbReference type="InterPro" id="IPR004090">
    <property type="entry name" value="Chemotax_Me-accpt_rcpt"/>
</dbReference>
<sequence length="809" mass="87830">MDYDKLEGIINGILAGKSIAESGLDKLPPEASGLSGAVKKLAEKVAGTEEKADFLHTAIMKTPVPMVLFDKTLKITDVSDEMTAFSGRSKSELTGLDIRGFRQAFNIDKTEGLGTPDALERKERVEGLFKADFRGKTYSVRIFSTPIPDKSGAISHINTSFVDVSETENITKYLGREIKKIGENLEKISLGDPNLSLTAGDADEYTGKIKEEIEDINRSLARVRDNVMEVVKEAENIGTALTNGDLKHKSETSGYKGVYRDLIENLNDISSGIREPLVIINDRIKMIGRGEIPDRIDEQFKGEFDVLRKNINNSIDGLQAVVEVENILKKMSVNDYTTDVSGKYEGIYSNITEEISLVKTRLLNVQDIAARTSRGDLSRLDELKKIGRRSEKDELLPSLVKMMENINEMIRDVVRLSNNAVMGRIDERADAGAYDGAYKEVINGINKMLDAVEIPVTEAIRVSGELSDGNFGVRVNDKLRMEGEFRVFKDAVNNIGISVSEAINSSTGIAQKVAMNSNEVSKGTDEVAKAAEGVATTSQKTAELTKSLLEQIEDINRQIADLSASNEEIAGTSQEVFTAANHVVEIGKEAQKLGNDANTKMNNVEVIANQSVTEINSLTEQIKEINNVVKLINDITGQINLLALNAAIEAARAGEHGRGFAVVAGEVKNLAAEAREATNSIDKVVSSIGQSSEKTASSIKSANNEIVDGVSSVTKALEALNTIIVNAGRVSGDIGEITKAIEDQANIANNVVTSADRGTNMTKDVQREAEELAALAEEASASVEEISSAIHEVNELSRELEKEMGRFRT</sequence>
<dbReference type="PROSITE" id="PS50885">
    <property type="entry name" value="HAMP"/>
    <property type="match status" value="1"/>
</dbReference>
<dbReference type="SMART" id="SM00304">
    <property type="entry name" value="HAMP"/>
    <property type="match status" value="4"/>
</dbReference>
<dbReference type="Gene3D" id="1.10.287.950">
    <property type="entry name" value="Methyl-accepting chemotaxis protein"/>
    <property type="match status" value="1"/>
</dbReference>
<dbReference type="PRINTS" id="PR00260">
    <property type="entry name" value="CHEMTRNSDUCR"/>
</dbReference>
<dbReference type="InterPro" id="IPR004089">
    <property type="entry name" value="MCPsignal_dom"/>
</dbReference>
<dbReference type="GO" id="GO:0004888">
    <property type="term" value="F:transmembrane signaling receptor activity"/>
    <property type="evidence" value="ECO:0007669"/>
    <property type="project" value="InterPro"/>
</dbReference>
<evidence type="ECO:0000313" key="7">
    <source>
        <dbReference type="EMBL" id="UUX91509.1"/>
    </source>
</evidence>
<comment type="similarity">
    <text evidence="2">Belongs to the methyl-accepting chemotaxis (MCP) protein family.</text>
</comment>
<dbReference type="PANTHER" id="PTHR32089:SF112">
    <property type="entry name" value="LYSOZYME-LIKE PROTEIN-RELATED"/>
    <property type="match status" value="1"/>
</dbReference>
<dbReference type="PANTHER" id="PTHR32089">
    <property type="entry name" value="METHYL-ACCEPTING CHEMOTAXIS PROTEIN MCPB"/>
    <property type="match status" value="1"/>
</dbReference>
<dbReference type="AlphaFoldDB" id="A0A9E7PM67"/>
<dbReference type="Proteomes" id="UP001060368">
    <property type="component" value="Chromosome"/>
</dbReference>
<dbReference type="SMART" id="SM00283">
    <property type="entry name" value="MA"/>
    <property type="match status" value="1"/>
</dbReference>